<feature type="coiled-coil region" evidence="6">
    <location>
        <begin position="119"/>
        <end position="146"/>
    </location>
</feature>
<gene>
    <name evidence="9" type="ORF">B9Z44_05805</name>
</gene>
<evidence type="ECO:0000256" key="1">
    <source>
        <dbReference type="ARBA" id="ARBA00004167"/>
    </source>
</evidence>
<name>A0A315EML7_9BURK</name>
<evidence type="ECO:0000256" key="8">
    <source>
        <dbReference type="SAM" id="SignalP"/>
    </source>
</evidence>
<keyword evidence="8" id="KW-0732">Signal</keyword>
<dbReference type="InterPro" id="IPR023353">
    <property type="entry name" value="LemA-like_dom_sf"/>
</dbReference>
<evidence type="ECO:0000313" key="9">
    <source>
        <dbReference type="EMBL" id="PUE59126.1"/>
    </source>
</evidence>
<protein>
    <recommendedName>
        <fullName evidence="11">LemA family protein</fullName>
    </recommendedName>
</protein>
<comment type="subcellular location">
    <subcellularLocation>
        <location evidence="1">Membrane</location>
        <topology evidence="1">Single-pass membrane protein</topology>
    </subcellularLocation>
</comment>
<comment type="similarity">
    <text evidence="2">Belongs to the LemA family.</text>
</comment>
<evidence type="ECO:0000256" key="3">
    <source>
        <dbReference type="ARBA" id="ARBA00022692"/>
    </source>
</evidence>
<dbReference type="SUPFAM" id="SSF140478">
    <property type="entry name" value="LemA-like"/>
    <property type="match status" value="1"/>
</dbReference>
<dbReference type="EMBL" id="NESP01000001">
    <property type="protein sequence ID" value="PUE59126.1"/>
    <property type="molecule type" value="Genomic_DNA"/>
</dbReference>
<dbReference type="Pfam" id="PF04011">
    <property type="entry name" value="LemA"/>
    <property type="match status" value="1"/>
</dbReference>
<feature type="chain" id="PRO_5016436867" description="LemA family protein" evidence="8">
    <location>
        <begin position="23"/>
        <end position="210"/>
    </location>
</feature>
<dbReference type="AlphaFoldDB" id="A0A315EML7"/>
<evidence type="ECO:0008006" key="11">
    <source>
        <dbReference type="Google" id="ProtNLM"/>
    </source>
</evidence>
<dbReference type="GO" id="GO:0016020">
    <property type="term" value="C:membrane"/>
    <property type="evidence" value="ECO:0007669"/>
    <property type="project" value="UniProtKB-SubCell"/>
</dbReference>
<evidence type="ECO:0000256" key="2">
    <source>
        <dbReference type="ARBA" id="ARBA00008854"/>
    </source>
</evidence>
<evidence type="ECO:0000256" key="7">
    <source>
        <dbReference type="SAM" id="MobiDB-lite"/>
    </source>
</evidence>
<evidence type="ECO:0000313" key="10">
    <source>
        <dbReference type="Proteomes" id="UP000251341"/>
    </source>
</evidence>
<dbReference type="PROSITE" id="PS51257">
    <property type="entry name" value="PROKAR_LIPOPROTEIN"/>
    <property type="match status" value="1"/>
</dbReference>
<feature type="compositionally biased region" description="Polar residues" evidence="7">
    <location>
        <begin position="199"/>
        <end position="210"/>
    </location>
</feature>
<organism evidence="9 10">
    <name type="scientific">Limnohabitans curvus</name>
    <dbReference type="NCBI Taxonomy" id="323423"/>
    <lineage>
        <taxon>Bacteria</taxon>
        <taxon>Pseudomonadati</taxon>
        <taxon>Pseudomonadota</taxon>
        <taxon>Betaproteobacteria</taxon>
        <taxon>Burkholderiales</taxon>
        <taxon>Comamonadaceae</taxon>
        <taxon>Limnohabitans</taxon>
    </lineage>
</organism>
<keyword evidence="10" id="KW-1185">Reference proteome</keyword>
<dbReference type="Gene3D" id="1.20.1440.20">
    <property type="entry name" value="LemA-like domain"/>
    <property type="match status" value="1"/>
</dbReference>
<comment type="caution">
    <text evidence="9">The sequence shown here is derived from an EMBL/GenBank/DDBJ whole genome shotgun (WGS) entry which is preliminary data.</text>
</comment>
<keyword evidence="6" id="KW-0175">Coiled coil</keyword>
<evidence type="ECO:0000256" key="6">
    <source>
        <dbReference type="SAM" id="Coils"/>
    </source>
</evidence>
<dbReference type="PANTHER" id="PTHR34478">
    <property type="entry name" value="PROTEIN LEMA"/>
    <property type="match status" value="1"/>
</dbReference>
<evidence type="ECO:0000256" key="4">
    <source>
        <dbReference type="ARBA" id="ARBA00022989"/>
    </source>
</evidence>
<reference evidence="9 10" key="1">
    <citation type="submission" date="2017-04" db="EMBL/GenBank/DDBJ databases">
        <title>Unexpected and diverse lifestyles within the genus Limnohabitans.</title>
        <authorList>
            <person name="Kasalicky V."/>
            <person name="Mehrshad M."/>
            <person name="Andrei S.-A."/>
            <person name="Salcher M."/>
            <person name="Kratochvilova H."/>
            <person name="Simek K."/>
            <person name="Ghai R."/>
        </authorList>
    </citation>
    <scope>NUCLEOTIDE SEQUENCE [LARGE SCALE GENOMIC DNA]</scope>
    <source>
        <strain evidence="9 10">MWH-C5</strain>
    </source>
</reference>
<dbReference type="PANTHER" id="PTHR34478:SF2">
    <property type="entry name" value="MEMBRANE PROTEIN"/>
    <property type="match status" value="1"/>
</dbReference>
<feature type="region of interest" description="Disordered" evidence="7">
    <location>
        <begin position="187"/>
        <end position="210"/>
    </location>
</feature>
<accession>A0A315EML7</accession>
<keyword evidence="3" id="KW-0812">Transmembrane</keyword>
<sequence>MCKLFILLISVFVLTLSGCGYNTFQNTDEQIKASWAEVLNQYQRRADLIPNLVSTVKGETKFEQDTLIKVVEARAKATSIQVNSELINDPAAFAKFQQAQSQLSGALSRLLVVSENYPNLKANQAFRDLQAQLEGTENRITVARNRYIKAVQEYNVTVRSFPSNLTAMVFGYKEKANFTVENEKEITKPPSVNFDSAPAANQSSTPGITK</sequence>
<keyword evidence="5" id="KW-0472">Membrane</keyword>
<dbReference type="RefSeq" id="WP_108401911.1">
    <property type="nucleotide sequence ID" value="NZ_NESP01000001.1"/>
</dbReference>
<dbReference type="Proteomes" id="UP000251341">
    <property type="component" value="Unassembled WGS sequence"/>
</dbReference>
<proteinExistence type="inferred from homology"/>
<feature type="signal peptide" evidence="8">
    <location>
        <begin position="1"/>
        <end position="22"/>
    </location>
</feature>
<keyword evidence="4" id="KW-1133">Transmembrane helix</keyword>
<evidence type="ECO:0000256" key="5">
    <source>
        <dbReference type="ARBA" id="ARBA00023136"/>
    </source>
</evidence>
<dbReference type="InterPro" id="IPR007156">
    <property type="entry name" value="MamQ_LemA"/>
</dbReference>